<evidence type="ECO:0000313" key="2">
    <source>
        <dbReference type="Proteomes" id="UP000007151"/>
    </source>
</evidence>
<sequence length="111" mass="12571">AAVGTTTRCKFSTKKFSRTIYKSRVVCRNVCMCVCENLCVGCIREALHIFFGLKFRRNSVNCQMKRGSLIGRTFQALVNAADRDAISGWGAVVYIIEKDKITEKHVKTRMD</sequence>
<name>A0A212EYQ7_DANPL</name>
<accession>A0A212EYQ7</accession>
<dbReference type="Gene3D" id="3.60.20.10">
    <property type="entry name" value="Glutamine Phosphoribosylpyrophosphate, subunit 1, domain 1"/>
    <property type="match status" value="1"/>
</dbReference>
<keyword evidence="2" id="KW-1185">Reference proteome</keyword>
<organism evidence="1 2">
    <name type="scientific">Danaus plexippus plexippus</name>
    <dbReference type="NCBI Taxonomy" id="278856"/>
    <lineage>
        <taxon>Eukaryota</taxon>
        <taxon>Metazoa</taxon>
        <taxon>Ecdysozoa</taxon>
        <taxon>Arthropoda</taxon>
        <taxon>Hexapoda</taxon>
        <taxon>Insecta</taxon>
        <taxon>Pterygota</taxon>
        <taxon>Neoptera</taxon>
        <taxon>Endopterygota</taxon>
        <taxon>Lepidoptera</taxon>
        <taxon>Glossata</taxon>
        <taxon>Ditrysia</taxon>
        <taxon>Papilionoidea</taxon>
        <taxon>Nymphalidae</taxon>
        <taxon>Danainae</taxon>
        <taxon>Danaini</taxon>
        <taxon>Danaina</taxon>
        <taxon>Danaus</taxon>
        <taxon>Danaus</taxon>
    </lineage>
</organism>
<comment type="caution">
    <text evidence="1">The sequence shown here is derived from an EMBL/GenBank/DDBJ whole genome shotgun (WGS) entry which is preliminary data.</text>
</comment>
<gene>
    <name evidence="1" type="ORF">KGM_201086B</name>
</gene>
<dbReference type="STRING" id="278856.A0A212EYQ7"/>
<evidence type="ECO:0000313" key="1">
    <source>
        <dbReference type="EMBL" id="OWR46591.1"/>
    </source>
</evidence>
<proteinExistence type="predicted"/>
<dbReference type="InterPro" id="IPR029055">
    <property type="entry name" value="Ntn_hydrolases_N"/>
</dbReference>
<dbReference type="Proteomes" id="UP000007151">
    <property type="component" value="Unassembled WGS sequence"/>
</dbReference>
<dbReference type="AlphaFoldDB" id="A0A212EYQ7"/>
<protein>
    <submittedName>
        <fullName evidence="1">Beta-ureidopropionase</fullName>
    </submittedName>
</protein>
<feature type="non-terminal residue" evidence="1">
    <location>
        <position position="1"/>
    </location>
</feature>
<dbReference type="KEGG" id="dpl:KGM_201086B"/>
<reference evidence="1 2" key="1">
    <citation type="journal article" date="2011" name="Cell">
        <title>The monarch butterfly genome yields insights into long-distance migration.</title>
        <authorList>
            <person name="Zhan S."/>
            <person name="Merlin C."/>
            <person name="Boore J.L."/>
            <person name="Reppert S.M."/>
        </authorList>
    </citation>
    <scope>NUCLEOTIDE SEQUENCE [LARGE SCALE GENOMIC DNA]</scope>
    <source>
        <strain evidence="1">F-2</strain>
    </source>
</reference>
<dbReference type="SUPFAM" id="SSF56235">
    <property type="entry name" value="N-terminal nucleophile aminohydrolases (Ntn hydrolases)"/>
    <property type="match status" value="1"/>
</dbReference>
<dbReference type="EMBL" id="AGBW02011475">
    <property type="protein sequence ID" value="OWR46591.1"/>
    <property type="molecule type" value="Genomic_DNA"/>
</dbReference>
<dbReference type="InParanoid" id="A0A212EYQ7"/>